<keyword evidence="4" id="KW-0812">Transmembrane</keyword>
<evidence type="ECO:0000256" key="3">
    <source>
        <dbReference type="ARBA" id="ARBA00022525"/>
    </source>
</evidence>
<keyword evidence="7" id="KW-1185">Reference proteome</keyword>
<evidence type="ECO:0000256" key="4">
    <source>
        <dbReference type="SAM" id="Phobius"/>
    </source>
</evidence>
<evidence type="ECO:0000256" key="1">
    <source>
        <dbReference type="ARBA" id="ARBA00004340"/>
    </source>
</evidence>
<dbReference type="GO" id="GO:0005576">
    <property type="term" value="C:extracellular region"/>
    <property type="evidence" value="ECO:0007669"/>
    <property type="project" value="UniProtKB-SubCell"/>
</dbReference>
<comment type="caution">
    <text evidence="6">The sequence shown here is derived from an EMBL/GenBank/DDBJ whole genome shotgun (WGS) entry which is preliminary data.</text>
</comment>
<keyword evidence="4" id="KW-0472">Membrane</keyword>
<dbReference type="CDD" id="cd17039">
    <property type="entry name" value="Ubl_ubiquitin_like"/>
    <property type="match status" value="1"/>
</dbReference>
<gene>
    <name evidence="6" type="ORF">Plil01_001053900</name>
</gene>
<reference evidence="6" key="1">
    <citation type="submission" date="2023-04" db="EMBL/GenBank/DDBJ databases">
        <title>Phytophthora lilii NBRC 32176.</title>
        <authorList>
            <person name="Ichikawa N."/>
            <person name="Sato H."/>
            <person name="Tonouchi N."/>
        </authorList>
    </citation>
    <scope>NUCLEOTIDE SEQUENCE</scope>
    <source>
        <strain evidence="6">NBRC 32176</strain>
    </source>
</reference>
<evidence type="ECO:0000313" key="7">
    <source>
        <dbReference type="Proteomes" id="UP001165083"/>
    </source>
</evidence>
<dbReference type="GO" id="GO:0043657">
    <property type="term" value="C:host cell"/>
    <property type="evidence" value="ECO:0007669"/>
    <property type="project" value="UniProtKB-SubCell"/>
</dbReference>
<accession>A0A9W6X141</accession>
<evidence type="ECO:0000313" key="6">
    <source>
        <dbReference type="EMBL" id="GMF25500.1"/>
    </source>
</evidence>
<feature type="transmembrane region" description="Helical" evidence="4">
    <location>
        <begin position="87"/>
        <end position="108"/>
    </location>
</feature>
<evidence type="ECO:0000259" key="5">
    <source>
        <dbReference type="Pfam" id="PF20147"/>
    </source>
</evidence>
<dbReference type="Proteomes" id="UP001165083">
    <property type="component" value="Unassembled WGS sequence"/>
</dbReference>
<proteinExistence type="predicted"/>
<sequence>MILVVSWSDLASRTNFSLGVISTTSSLKDLLSRAPDARSRRIVCDNELKTIPSNSNNPEAIASTVVGKALAYNVSYWADWHTRVGRVILHIVYGLFALWWVIIIGSHVQASFNLNCHSVLGKFSRGCFKPEYSAHSPVGKLSPAAILRGLSPLVGSLCNTPSSPLKYERKFIPESAHSRKMVKLFCVIVGAAGSAFTVDIDVGQTVGDLKKAVKAEQMYNFPANQLRLFLAKAGDNVWLSSLTEDVKKLKKGEKTALTKSLTQEDKELQGESGLDKVLAETPSPSTDEIHVLVVVLDRQQAASIRKQLRYKGMSTEASCCKFLDALAQKLANLYDFDWYYDAPTIGDVFRSVQDKSWRFRLKNGKQLLEDPLPKYFTEVEWKDLKELNVRTNKRIHDGKVPTTNRGKSYIILPHDIFTDERVNRYKAIAEKGQVVWVAGDLEVKDEDEFSGSSRSSSAHSNGA</sequence>
<evidence type="ECO:0000256" key="2">
    <source>
        <dbReference type="ARBA" id="ARBA00004613"/>
    </source>
</evidence>
<keyword evidence="4" id="KW-1133">Transmembrane helix</keyword>
<dbReference type="AlphaFoldDB" id="A0A9W6X141"/>
<comment type="subcellular location">
    <subcellularLocation>
        <location evidence="1">Host cell</location>
    </subcellularLocation>
    <subcellularLocation>
        <location evidence="2">Secreted</location>
    </subcellularLocation>
</comment>
<protein>
    <submittedName>
        <fullName evidence="6">Unnamed protein product</fullName>
    </submittedName>
</protein>
<dbReference type="InterPro" id="IPR045379">
    <property type="entry name" value="Crinkler_N"/>
</dbReference>
<feature type="domain" description="Crinkler effector protein N-terminal" evidence="5">
    <location>
        <begin position="182"/>
        <end position="294"/>
    </location>
</feature>
<keyword evidence="3" id="KW-0964">Secreted</keyword>
<dbReference type="EMBL" id="BSXW01000557">
    <property type="protein sequence ID" value="GMF25500.1"/>
    <property type="molecule type" value="Genomic_DNA"/>
</dbReference>
<organism evidence="6 7">
    <name type="scientific">Phytophthora lilii</name>
    <dbReference type="NCBI Taxonomy" id="2077276"/>
    <lineage>
        <taxon>Eukaryota</taxon>
        <taxon>Sar</taxon>
        <taxon>Stramenopiles</taxon>
        <taxon>Oomycota</taxon>
        <taxon>Peronosporomycetes</taxon>
        <taxon>Peronosporales</taxon>
        <taxon>Peronosporaceae</taxon>
        <taxon>Phytophthora</taxon>
    </lineage>
</organism>
<dbReference type="Pfam" id="PF20147">
    <property type="entry name" value="Crinkler"/>
    <property type="match status" value="1"/>
</dbReference>
<name>A0A9W6X141_9STRA</name>
<dbReference type="OrthoDB" id="2123637at2759"/>